<dbReference type="GO" id="GO:0030572">
    <property type="term" value="F:phosphatidyltransferase activity"/>
    <property type="evidence" value="ECO:0007669"/>
    <property type="project" value="UniProtKB-ARBA"/>
</dbReference>
<feature type="transmembrane region" description="Helical" evidence="1">
    <location>
        <begin position="93"/>
        <end position="118"/>
    </location>
</feature>
<dbReference type="Proteomes" id="UP000192582">
    <property type="component" value="Unassembled WGS sequence"/>
</dbReference>
<evidence type="ECO:0000259" key="2">
    <source>
        <dbReference type="PROSITE" id="PS50035"/>
    </source>
</evidence>
<dbReference type="AlphaFoldDB" id="A0A1W1VJM4"/>
<keyword evidence="1" id="KW-0472">Membrane</keyword>
<feature type="transmembrane region" description="Helical" evidence="1">
    <location>
        <begin position="166"/>
        <end position="188"/>
    </location>
</feature>
<dbReference type="STRING" id="695939.SAMN00790413_02003"/>
<proteinExistence type="predicted"/>
<dbReference type="PANTHER" id="PTHR21248">
    <property type="entry name" value="CARDIOLIPIN SYNTHASE"/>
    <property type="match status" value="1"/>
</dbReference>
<keyword evidence="1" id="KW-0812">Transmembrane</keyword>
<dbReference type="EMBL" id="FWWU01000009">
    <property type="protein sequence ID" value="SMB93483.1"/>
    <property type="molecule type" value="Genomic_DNA"/>
</dbReference>
<dbReference type="RefSeq" id="WP_084049356.1">
    <property type="nucleotide sequence ID" value="NZ_FWWU01000009.1"/>
</dbReference>
<name>A0A1W1VJM4_9DEIO</name>
<feature type="transmembrane region" description="Helical" evidence="1">
    <location>
        <begin position="239"/>
        <end position="257"/>
    </location>
</feature>
<feature type="transmembrane region" description="Helical" evidence="1">
    <location>
        <begin position="194"/>
        <end position="218"/>
    </location>
</feature>
<dbReference type="InterPro" id="IPR001736">
    <property type="entry name" value="PLipase_D/transphosphatidylase"/>
</dbReference>
<dbReference type="SUPFAM" id="SSF56024">
    <property type="entry name" value="Phospholipase D/nuclease"/>
    <property type="match status" value="2"/>
</dbReference>
<sequence length="744" mass="77838">MRLLPRHDPPSQVRRLALSALAGLALGLLLARGALGVVLALVPPGQELARAVIGVLAAVLSVTLGFGLAGALSARALPLARLGLTRGQARFRAGVASAATAGLLIVPLGLLMAVAGMAQGGAVDDGLGQLQLTLLVTVTCALYGLVSGGLLGLLTLRVALAWRPALGGLLGFGATGLLGGVLIGQVGVPNLLSGGGWALLGLLGAFLVTLQVVGDVMIAGGINDAADHARRDTADDRQVKLTLAVLGLALLGGWSVTQRAVAFVQSRPAASEPLAVPAVRGPDCLPPTDPLETAVWRVTTREGRPDLSCGNAFLGFLHVPDPLPAFSDQPPTPHGGFDGLAAQIVGARREVLYAVMEWADDPRRGPGAVIAAGIHGLYRRVQANPAAYPSGVTVRIALGNFPLATRLEWGSQVYAAARDLLAAGVPFGEERLGWRVELANYSGSFPHSHAKLLVTDGEFLTVTGFNVGPLHLPSATTRGHGGDLRDLGLRVRGPVAHDGLTVFDDLWSRSTRLECAPGATAQTVRTDCHSGGAGAVEHPQGTAGGAVVRVGDARVFSLYRREGFQAADDALVALLNSAGRSVDLMHVSFSMNVRCNLALLSPRLCTADDALPWMRALIRAAGRGVRIRAVLYEHGVLGLENRIGLSVLRRELAARGLEDRFEARWYPGALHAKTMLVDGQMLTVGSQNLHYSSWTPRGLNEYTLATTAPAAATGYAREFRYFWARSPQATLPEWLGGELAMGTP</sequence>
<dbReference type="GO" id="GO:0032049">
    <property type="term" value="P:cardiolipin biosynthetic process"/>
    <property type="evidence" value="ECO:0007669"/>
    <property type="project" value="UniProtKB-ARBA"/>
</dbReference>
<protein>
    <submittedName>
        <fullName evidence="3">Phosphatidylserine/phosphatidylglycerophosphate/cardiolipin synthase</fullName>
    </submittedName>
</protein>
<evidence type="ECO:0000256" key="1">
    <source>
        <dbReference type="SAM" id="Phobius"/>
    </source>
</evidence>
<feature type="transmembrane region" description="Helical" evidence="1">
    <location>
        <begin position="52"/>
        <end position="72"/>
    </location>
</feature>
<dbReference type="CDD" id="cd00138">
    <property type="entry name" value="PLDc_SF"/>
    <property type="match status" value="1"/>
</dbReference>
<reference evidence="3 4" key="1">
    <citation type="submission" date="2017-04" db="EMBL/GenBank/DDBJ databases">
        <authorList>
            <person name="Afonso C.L."/>
            <person name="Miller P.J."/>
            <person name="Scott M.A."/>
            <person name="Spackman E."/>
            <person name="Goraichik I."/>
            <person name="Dimitrov K.M."/>
            <person name="Suarez D.L."/>
            <person name="Swayne D.E."/>
        </authorList>
    </citation>
    <scope>NUCLEOTIDE SEQUENCE [LARGE SCALE GENOMIC DNA]</scope>
    <source>
        <strain evidence="3 4">KR-140</strain>
    </source>
</reference>
<dbReference type="SMART" id="SM00155">
    <property type="entry name" value="PLDc"/>
    <property type="match status" value="2"/>
</dbReference>
<feature type="domain" description="PLD phosphodiesterase" evidence="2">
    <location>
        <begin position="449"/>
        <end position="471"/>
    </location>
</feature>
<dbReference type="PANTHER" id="PTHR21248:SF22">
    <property type="entry name" value="PHOSPHOLIPASE D"/>
    <property type="match status" value="1"/>
</dbReference>
<organism evidence="3 4">
    <name type="scientific">Deinococcus hopiensis KR-140</name>
    <dbReference type="NCBI Taxonomy" id="695939"/>
    <lineage>
        <taxon>Bacteria</taxon>
        <taxon>Thermotogati</taxon>
        <taxon>Deinococcota</taxon>
        <taxon>Deinococci</taxon>
        <taxon>Deinococcales</taxon>
        <taxon>Deinococcaceae</taxon>
        <taxon>Deinococcus</taxon>
    </lineage>
</organism>
<dbReference type="OrthoDB" id="54549at2"/>
<dbReference type="InterPro" id="IPR025202">
    <property type="entry name" value="PLD-like_dom"/>
</dbReference>
<evidence type="ECO:0000313" key="3">
    <source>
        <dbReference type="EMBL" id="SMB93483.1"/>
    </source>
</evidence>
<dbReference type="CDD" id="cd09108">
    <property type="entry name" value="PLDc_PMFPLD_like_1"/>
    <property type="match status" value="1"/>
</dbReference>
<dbReference type="Gene3D" id="3.30.870.10">
    <property type="entry name" value="Endonuclease Chain A"/>
    <property type="match status" value="2"/>
</dbReference>
<dbReference type="Pfam" id="PF13091">
    <property type="entry name" value="PLDc_2"/>
    <property type="match status" value="1"/>
</dbReference>
<keyword evidence="4" id="KW-1185">Reference proteome</keyword>
<accession>A0A1W1VJM4</accession>
<feature type="domain" description="PLD phosphodiesterase" evidence="2">
    <location>
        <begin position="666"/>
        <end position="693"/>
    </location>
</feature>
<keyword evidence="1" id="KW-1133">Transmembrane helix</keyword>
<feature type="transmembrane region" description="Helical" evidence="1">
    <location>
        <begin position="130"/>
        <end position="154"/>
    </location>
</feature>
<evidence type="ECO:0000313" key="4">
    <source>
        <dbReference type="Proteomes" id="UP000192582"/>
    </source>
</evidence>
<dbReference type="PROSITE" id="PS50035">
    <property type="entry name" value="PLD"/>
    <property type="match status" value="2"/>
</dbReference>
<gene>
    <name evidence="3" type="ORF">SAMN00790413_02003</name>
</gene>